<proteinExistence type="predicted"/>
<evidence type="ECO:0000313" key="4">
    <source>
        <dbReference type="EMBL" id="KYO55587.1"/>
    </source>
</evidence>
<evidence type="ECO:0000259" key="3">
    <source>
        <dbReference type="PROSITE" id="PS50234"/>
    </source>
</evidence>
<dbReference type="GeneID" id="97239184"/>
<dbReference type="Gene3D" id="3.40.50.410">
    <property type="entry name" value="von Willebrand factor, type A domain"/>
    <property type="match status" value="1"/>
</dbReference>
<dbReference type="Pfam" id="PF13519">
    <property type="entry name" value="VWA_2"/>
    <property type="match status" value="1"/>
</dbReference>
<dbReference type="Proteomes" id="UP000075787">
    <property type="component" value="Unassembled WGS sequence"/>
</dbReference>
<evidence type="ECO:0000256" key="2">
    <source>
        <dbReference type="SAM" id="SignalP"/>
    </source>
</evidence>
<sequence>MRQLLLKTGGALLAALITCGTGTVAQAGEADRATILILDASGSMWGRLADDETGPGGKTKIEVARDVLDGFLGSRDMSVPLGIIAYGHNRRGDCSDIEQIAPVGRHETRALSARLARLNPRGKTPLGQSLRRAAADIPRTAEEADIVLVTDGLETCDVDPCAVAAELAAEGIRIRAHVVGFGLTETEAAALACIPDKTGGLLMRPQSGAELAEALSRATAEAPPVATTGLRLIFSYPGAMPDTYEWALRDESTGQELVLGKVSGAARYQPFAVELAPGTYTAIVTAEAGRGEARFTATGAARDIVVTMQGLLPVTAMRDRGPYAARGETVAIDLNITQAGQETGGAALALRLYAPDGGEAITYSTVEGKAGVSQAGINLPATPGPYLLKLESWGGEPVEEMTIQTETDPAVTLLAPPAVAPGAAIPVGSTGSQLWNDGIEIWQGDRQVDWGVTLGDLANGNSLTAPAEPGTYDLVYKSTDVAGTRVEKARLPIVVGTVADDATGAAAAPGAAAACDDGRGHGPDACANGREAGTRAWTDYPHRCLPGDRTAPYCEMRDAATGLGFILPENRVAEVVPASGADIFPRAAFIDATGATASIFLNPKTPPPGDNACHITRVGRLCADPDRGDEKLAAAIRTLQFTLTTGQVIRRCGDTACAFDHPNPPISGRLPARWSVEAARPTGDGGPQLSTWFFDLDRSGAFHLIGLNQPGGTDCREAGAGNRLCAFTPGIASQDFDLIRRTLGTGGTRGDTDGNTGGGASDAARTLELLAPSRTPAR</sequence>
<feature type="chain" id="PRO_5007837200" description="VWFA domain-containing protein" evidence="2">
    <location>
        <begin position="28"/>
        <end position="778"/>
    </location>
</feature>
<dbReference type="InterPro" id="IPR002035">
    <property type="entry name" value="VWF_A"/>
</dbReference>
<dbReference type="PROSITE" id="PS50234">
    <property type="entry name" value="VWFA"/>
    <property type="match status" value="1"/>
</dbReference>
<comment type="caution">
    <text evidence="4">The sequence shown here is derived from an EMBL/GenBank/DDBJ whole genome shotgun (WGS) entry which is preliminary data.</text>
</comment>
<dbReference type="SUPFAM" id="SSF53300">
    <property type="entry name" value="vWA-like"/>
    <property type="match status" value="1"/>
</dbReference>
<gene>
    <name evidence="4" type="ORF">AUP44_23215</name>
</gene>
<dbReference type="AlphaFoldDB" id="A0A162LLW2"/>
<feature type="region of interest" description="Disordered" evidence="1">
    <location>
        <begin position="743"/>
        <end position="764"/>
    </location>
</feature>
<evidence type="ECO:0000256" key="1">
    <source>
        <dbReference type="SAM" id="MobiDB-lite"/>
    </source>
</evidence>
<name>A0A162LLW2_9PROT</name>
<dbReference type="OrthoDB" id="9783818at2"/>
<accession>A0A162LLW2</accession>
<feature type="compositionally biased region" description="Gly residues" evidence="1">
    <location>
        <begin position="744"/>
        <end position="760"/>
    </location>
</feature>
<protein>
    <recommendedName>
        <fullName evidence="3">VWFA domain-containing protein</fullName>
    </recommendedName>
</protein>
<organism evidence="4 5">
    <name type="scientific">Tistrella mobilis</name>
    <dbReference type="NCBI Taxonomy" id="171437"/>
    <lineage>
        <taxon>Bacteria</taxon>
        <taxon>Pseudomonadati</taxon>
        <taxon>Pseudomonadota</taxon>
        <taxon>Alphaproteobacteria</taxon>
        <taxon>Geminicoccales</taxon>
        <taxon>Geminicoccaceae</taxon>
        <taxon>Tistrella</taxon>
    </lineage>
</organism>
<reference evidence="4 5" key="1">
    <citation type="submission" date="2015-12" db="EMBL/GenBank/DDBJ databases">
        <title>Genome sequence of Tistrella mobilis MCCC 1A02139.</title>
        <authorList>
            <person name="Lu L."/>
            <person name="Lai Q."/>
            <person name="Shao Z."/>
            <person name="Qian P."/>
        </authorList>
    </citation>
    <scope>NUCLEOTIDE SEQUENCE [LARGE SCALE GENOMIC DNA]</scope>
    <source>
        <strain evidence="4 5">MCCC 1A02139</strain>
    </source>
</reference>
<feature type="domain" description="VWFA" evidence="3">
    <location>
        <begin position="33"/>
        <end position="218"/>
    </location>
</feature>
<evidence type="ECO:0000313" key="5">
    <source>
        <dbReference type="Proteomes" id="UP000075787"/>
    </source>
</evidence>
<dbReference type="InterPro" id="IPR036465">
    <property type="entry name" value="vWFA_dom_sf"/>
</dbReference>
<feature type="signal peptide" evidence="2">
    <location>
        <begin position="1"/>
        <end position="27"/>
    </location>
</feature>
<dbReference type="SMART" id="SM00327">
    <property type="entry name" value="VWA"/>
    <property type="match status" value="1"/>
</dbReference>
<dbReference type="EMBL" id="LPZR01000061">
    <property type="protein sequence ID" value="KYO55587.1"/>
    <property type="molecule type" value="Genomic_DNA"/>
</dbReference>
<dbReference type="RefSeq" id="WP_062762193.1">
    <property type="nucleotide sequence ID" value="NZ_CP121042.1"/>
</dbReference>
<keyword evidence="2" id="KW-0732">Signal</keyword>